<keyword evidence="2" id="KW-1185">Reference proteome</keyword>
<accession>A0ABU1Q8B0</accession>
<dbReference type="EMBL" id="JAVDSG010000001">
    <property type="protein sequence ID" value="MDR6598379.1"/>
    <property type="molecule type" value="Genomic_DNA"/>
</dbReference>
<name>A0ABU1Q8B0_9PSEU</name>
<evidence type="ECO:0000313" key="1">
    <source>
        <dbReference type="EMBL" id="MDR6598379.1"/>
    </source>
</evidence>
<dbReference type="Proteomes" id="UP001268819">
    <property type="component" value="Unassembled WGS sequence"/>
</dbReference>
<evidence type="ECO:0000313" key="2">
    <source>
        <dbReference type="Proteomes" id="UP001268819"/>
    </source>
</evidence>
<proteinExistence type="predicted"/>
<organism evidence="1 2">
    <name type="scientific">Saccharothrix longispora</name>
    <dbReference type="NCBI Taxonomy" id="33920"/>
    <lineage>
        <taxon>Bacteria</taxon>
        <taxon>Bacillati</taxon>
        <taxon>Actinomycetota</taxon>
        <taxon>Actinomycetes</taxon>
        <taxon>Pseudonocardiales</taxon>
        <taxon>Pseudonocardiaceae</taxon>
        <taxon>Saccharothrix</taxon>
    </lineage>
</organism>
<sequence length="340" mass="37804">MPDRSGSARIVGDAQPQIWTPPAPRELPALRAALAEYLRSPLQLQTQTQLLQTSTPGTLRPNTGDPARDARLLLEQERTRLAEAVLYYVTEDMTRLALAAATTLPVHSFHPDDVPTESGFLVFAEPIAAYHPEPDPEQTVTIVAVSWGPLAAVVRGGQSGVWLTFWSMTDYEADAAWLHRQGVPLQQARARIRQVRAELTWDNEVALRYGASTLAVVDHHEHGTVVHKDRLDTPDGGWDTIKDTTAAWAHIVRTTWLLMTQAGVVDIDEPHLPRSLRRRAERDSYNPHGVRVVRIRHRGDVPARDDHAAAHDQRTYRVRWTVCGLNRTSLKVGGGSAPSE</sequence>
<gene>
    <name evidence="1" type="ORF">J2S66_006763</name>
</gene>
<dbReference type="RefSeq" id="WP_310312889.1">
    <property type="nucleotide sequence ID" value="NZ_BAAAXB010000001.1"/>
</dbReference>
<protein>
    <submittedName>
        <fullName evidence="1">Uncharacterized protein</fullName>
    </submittedName>
</protein>
<comment type="caution">
    <text evidence="1">The sequence shown here is derived from an EMBL/GenBank/DDBJ whole genome shotgun (WGS) entry which is preliminary data.</text>
</comment>
<reference evidence="1 2" key="1">
    <citation type="submission" date="2023-07" db="EMBL/GenBank/DDBJ databases">
        <title>Sequencing the genomes of 1000 actinobacteria strains.</title>
        <authorList>
            <person name="Klenk H.-P."/>
        </authorList>
    </citation>
    <scope>NUCLEOTIDE SEQUENCE [LARGE SCALE GENOMIC DNA]</scope>
    <source>
        <strain evidence="1 2">DSM 43749</strain>
    </source>
</reference>